<sequence>MGNAGDAVAATSGRIHVGVGVDRKNRHVILRCLLRGEATFSIRAWPEVVSEGGPATWRPAKRLVGHGLASGRHCHGEYLKQWWDARQNEDCKGEHVWRQGGKDGRQNAGVESLNAQWECNL</sequence>
<gene>
    <name evidence="1" type="ORF">CPOL0286_LOCUS15935</name>
</gene>
<organism evidence="1">
    <name type="scientific">Prymnesium polylepis</name>
    <dbReference type="NCBI Taxonomy" id="72548"/>
    <lineage>
        <taxon>Eukaryota</taxon>
        <taxon>Haptista</taxon>
        <taxon>Haptophyta</taxon>
        <taxon>Prymnesiophyceae</taxon>
        <taxon>Prymnesiales</taxon>
        <taxon>Prymnesiaceae</taxon>
        <taxon>Prymnesium</taxon>
    </lineage>
</organism>
<dbReference type="AlphaFoldDB" id="A0A6V4VRV3"/>
<name>A0A6V4VRV3_9EUKA</name>
<reference evidence="1" key="1">
    <citation type="submission" date="2021-01" db="EMBL/GenBank/DDBJ databases">
        <authorList>
            <person name="Corre E."/>
            <person name="Pelletier E."/>
            <person name="Niang G."/>
            <person name="Scheremetjew M."/>
            <person name="Finn R."/>
            <person name="Kale V."/>
            <person name="Holt S."/>
            <person name="Cochrane G."/>
            <person name="Meng A."/>
            <person name="Brown T."/>
            <person name="Cohen L."/>
        </authorList>
    </citation>
    <scope>NUCLEOTIDE SEQUENCE</scope>
    <source>
        <strain evidence="1">UIO037</strain>
    </source>
</reference>
<dbReference type="EMBL" id="HBKO01034994">
    <property type="protein sequence ID" value="CAE2258110.1"/>
    <property type="molecule type" value="Transcribed_RNA"/>
</dbReference>
<protein>
    <submittedName>
        <fullName evidence="1">Uncharacterized protein</fullName>
    </submittedName>
</protein>
<evidence type="ECO:0000313" key="1">
    <source>
        <dbReference type="EMBL" id="CAE2258110.1"/>
    </source>
</evidence>
<accession>A0A6V4VRV3</accession>
<proteinExistence type="predicted"/>